<dbReference type="CDD" id="cd02412">
    <property type="entry name" value="KH-II_30S_S3"/>
    <property type="match status" value="1"/>
</dbReference>
<dbReference type="GO" id="GO:0003735">
    <property type="term" value="F:structural constituent of ribosome"/>
    <property type="evidence" value="ECO:0007669"/>
    <property type="project" value="InterPro"/>
</dbReference>
<dbReference type="InterPro" id="IPR015946">
    <property type="entry name" value="KH_dom-like_a/b"/>
</dbReference>
<comment type="subunit">
    <text evidence="8">Part of the 30S ribosomal subunit. Forms a tight complex with proteins S10 and S14.</text>
</comment>
<dbReference type="Pfam" id="PF07650">
    <property type="entry name" value="KH_2"/>
    <property type="match status" value="1"/>
</dbReference>
<dbReference type="NCBIfam" id="TIGR01009">
    <property type="entry name" value="rpsC_bact"/>
    <property type="match status" value="1"/>
</dbReference>
<proteinExistence type="inferred from homology"/>
<name>A0A0H4TWD6_9BACT</name>
<accession>A0A0H4TWD6</accession>
<dbReference type="InterPro" id="IPR005704">
    <property type="entry name" value="Ribosomal_uS3_bac-typ"/>
</dbReference>
<dbReference type="InterPro" id="IPR036419">
    <property type="entry name" value="Ribosomal_S3_C_sf"/>
</dbReference>
<comment type="function">
    <text evidence="6 8">Binds the lower part of the 30S subunit head. Binds mRNA in the 70S ribosome, positioning it for translation.</text>
</comment>
<dbReference type="Gene3D" id="3.30.1140.32">
    <property type="entry name" value="Ribosomal protein S3, C-terminal domain"/>
    <property type="match status" value="1"/>
</dbReference>
<keyword evidence="10" id="KW-0175">Coiled coil</keyword>
<evidence type="ECO:0000256" key="5">
    <source>
        <dbReference type="ARBA" id="ARBA00023274"/>
    </source>
</evidence>
<dbReference type="PANTHER" id="PTHR11760">
    <property type="entry name" value="30S/40S RIBOSOMAL PROTEIN S3"/>
    <property type="match status" value="1"/>
</dbReference>
<comment type="similarity">
    <text evidence="1 8 9">Belongs to the universal ribosomal protein uS3 family.</text>
</comment>
<evidence type="ECO:0000256" key="1">
    <source>
        <dbReference type="ARBA" id="ARBA00010761"/>
    </source>
</evidence>
<evidence type="ECO:0000256" key="4">
    <source>
        <dbReference type="ARBA" id="ARBA00022980"/>
    </source>
</evidence>
<dbReference type="AlphaFoldDB" id="A0A0H4TWD6"/>
<dbReference type="InterPro" id="IPR004087">
    <property type="entry name" value="KH_dom"/>
</dbReference>
<dbReference type="GO" id="GO:0019843">
    <property type="term" value="F:rRNA binding"/>
    <property type="evidence" value="ECO:0007669"/>
    <property type="project" value="UniProtKB-UniRule"/>
</dbReference>
<evidence type="ECO:0000256" key="10">
    <source>
        <dbReference type="SAM" id="Coils"/>
    </source>
</evidence>
<dbReference type="EMBL" id="KT007067">
    <property type="protein sequence ID" value="AKQ05264.1"/>
    <property type="molecule type" value="Genomic_DNA"/>
</dbReference>
<dbReference type="InterPro" id="IPR001351">
    <property type="entry name" value="Ribosomal_uS3_C"/>
</dbReference>
<dbReference type="PROSITE" id="PS50823">
    <property type="entry name" value="KH_TYPE_2"/>
    <property type="match status" value="1"/>
</dbReference>
<keyword evidence="5 8" id="KW-0687">Ribonucleoprotein</keyword>
<dbReference type="Gene3D" id="3.30.300.20">
    <property type="match status" value="1"/>
</dbReference>
<dbReference type="FunFam" id="3.30.300.20:FF:000001">
    <property type="entry name" value="30S ribosomal protein S3"/>
    <property type="match status" value="1"/>
</dbReference>
<dbReference type="SUPFAM" id="SSF54814">
    <property type="entry name" value="Prokaryotic type KH domain (KH-domain type II)"/>
    <property type="match status" value="1"/>
</dbReference>
<dbReference type="InterPro" id="IPR057258">
    <property type="entry name" value="Ribosomal_uS3"/>
</dbReference>
<feature type="domain" description="KH type-2" evidence="11">
    <location>
        <begin position="38"/>
        <end position="106"/>
    </location>
</feature>
<dbReference type="InterPro" id="IPR009019">
    <property type="entry name" value="KH_sf_prok-type"/>
</dbReference>
<gene>
    <name evidence="8" type="primary">rpsC</name>
</gene>
<evidence type="ECO:0000256" key="2">
    <source>
        <dbReference type="ARBA" id="ARBA00022730"/>
    </source>
</evidence>
<dbReference type="PROSITE" id="PS00548">
    <property type="entry name" value="RIBOSOMAL_S3"/>
    <property type="match status" value="1"/>
</dbReference>
<evidence type="ECO:0000256" key="6">
    <source>
        <dbReference type="ARBA" id="ARBA00024998"/>
    </source>
</evidence>
<keyword evidence="4 8" id="KW-0689">Ribosomal protein</keyword>
<evidence type="ECO:0000256" key="9">
    <source>
        <dbReference type="RuleBase" id="RU003624"/>
    </source>
</evidence>
<dbReference type="HAMAP" id="MF_01309_B">
    <property type="entry name" value="Ribosomal_uS3_B"/>
    <property type="match status" value="1"/>
</dbReference>
<dbReference type="InterPro" id="IPR018280">
    <property type="entry name" value="Ribosomal_uS3_CS"/>
</dbReference>
<sequence length="224" mass="25173">MGHKVHPIGFRLGYIKTWNSRWYAEKEYAVLLHEDLKVRKIVKTKLYHAGIARIEIERSGNQLRINLHTSRPGIIIGRKGAEVDKLKAEIEALTKRQVSINIKEIKKPEVDAQLVAENIALQLEKRIAFRRAMKKAVVSALRLGAKGIKVNCAGRLGGAEIARTEWYREGRVPLHTLRADIDYGLAEAKTTYGQIGVKVWIYRGETLPDGGVAKPEERGARAHA</sequence>
<feature type="coiled-coil region" evidence="10">
    <location>
        <begin position="76"/>
        <end position="103"/>
    </location>
</feature>
<reference evidence="12" key="1">
    <citation type="journal article" date="2015" name="ISME J.">
        <title>Aquifer environment selects for microbial species cohorts in sediment and groundwater.</title>
        <authorList>
            <person name="Hug L.A."/>
            <person name="Thomas B.C."/>
            <person name="Brown C.T."/>
            <person name="Frischkorn K.R."/>
            <person name="Williams K.H."/>
            <person name="Tringe S.G."/>
            <person name="Banfield J.F."/>
        </authorList>
    </citation>
    <scope>NUCLEOTIDE SEQUENCE</scope>
</reference>
<protein>
    <recommendedName>
        <fullName evidence="7 8">Small ribosomal subunit protein uS3</fullName>
    </recommendedName>
</protein>
<keyword evidence="3 8" id="KW-0694">RNA-binding</keyword>
<dbReference type="GO" id="GO:0022627">
    <property type="term" value="C:cytosolic small ribosomal subunit"/>
    <property type="evidence" value="ECO:0007669"/>
    <property type="project" value="TreeGrafter"/>
</dbReference>
<keyword evidence="2 8" id="KW-0699">rRNA-binding</keyword>
<dbReference type="GO" id="GO:0006412">
    <property type="term" value="P:translation"/>
    <property type="evidence" value="ECO:0007669"/>
    <property type="project" value="UniProtKB-UniRule"/>
</dbReference>
<evidence type="ECO:0000256" key="8">
    <source>
        <dbReference type="HAMAP-Rule" id="MF_01309"/>
    </source>
</evidence>
<evidence type="ECO:0000256" key="7">
    <source>
        <dbReference type="ARBA" id="ARBA00035257"/>
    </source>
</evidence>
<dbReference type="GO" id="GO:0003729">
    <property type="term" value="F:mRNA binding"/>
    <property type="evidence" value="ECO:0007669"/>
    <property type="project" value="UniProtKB-UniRule"/>
</dbReference>
<dbReference type="InterPro" id="IPR004044">
    <property type="entry name" value="KH_dom_type_2"/>
</dbReference>
<dbReference type="Pfam" id="PF00189">
    <property type="entry name" value="Ribosomal_S3_C"/>
    <property type="match status" value="1"/>
</dbReference>
<dbReference type="SUPFAM" id="SSF54821">
    <property type="entry name" value="Ribosomal protein S3 C-terminal domain"/>
    <property type="match status" value="1"/>
</dbReference>
<evidence type="ECO:0000256" key="3">
    <source>
        <dbReference type="ARBA" id="ARBA00022884"/>
    </source>
</evidence>
<evidence type="ECO:0000313" key="12">
    <source>
        <dbReference type="EMBL" id="AKQ05264.1"/>
    </source>
</evidence>
<evidence type="ECO:0000259" key="11">
    <source>
        <dbReference type="PROSITE" id="PS50823"/>
    </source>
</evidence>
<dbReference type="SMART" id="SM00322">
    <property type="entry name" value="KH"/>
    <property type="match status" value="1"/>
</dbReference>
<dbReference type="PANTHER" id="PTHR11760:SF19">
    <property type="entry name" value="SMALL RIBOSOMAL SUBUNIT PROTEIN US3C"/>
    <property type="match status" value="1"/>
</dbReference>
<organism evidence="12">
    <name type="scientific">uncultured Nitrospirae bacterium Rifle_16ft_4_minimus_27962</name>
    <dbReference type="NCBI Taxonomy" id="1665128"/>
    <lineage>
        <taxon>Bacteria</taxon>
        <taxon>Pseudomonadati</taxon>
        <taxon>Nitrospirota</taxon>
        <taxon>environmental samples</taxon>
    </lineage>
</organism>
<dbReference type="FunFam" id="3.30.1140.32:FF:000002">
    <property type="entry name" value="30S ribosomal protein S3"/>
    <property type="match status" value="1"/>
</dbReference>